<sequence length="812" mass="91413">MFSVKTVSVFFWVLVLVCVLGVGKGSFIKYNTDAGIVQGKLNVHLVPHSHDDVGWLKTIDQYYVGSNNSIQGACVENTLDSVVESLVRNPDRKFIFAEQAIIGILWIRNGGWCMHDEAATHYIDMIDQTTLGHRLIKQQFNKTPRSGWQIDPFGHSAVQGYLLGAEVKASCPSLHFTCLQASYEIVLGFDSLHFARVDYQDRAQRKLDKSLEVIWHGSKTFGSSAQIFANTFPVHYSAPSGFNFEVSGNFEPVQDNPLLYDFNVAKRVNDFVSAAITQANVTRTNHIMWTMGDDFEYQYAESWFKQMDKLIHYVNKDGRVNALYSTPSVYTDAKNAANEIWPLKTDDYFPYADSANAYWTGYFTSRPALKRYVRVLSGYYLASRQLEFLSGRRSSGPNTFSLGDALGIAQHHDAVTGTAKEHTTDDYAKRLAIGASECPLLNISYCPSTEEDIPEGKSLVVVAYNPLGWSRTDIVRVPVNNPNLFVRDSTGSTIKSQFVEMDNATKSLRSFYTKAYLGVSVKQAPKYWLLFRVSVPPLGWNTYFIINMNKTGETRVENLHPVEGTAENDTLEIGPGDLKMSFSLTSGQLKRMANSKTGVGRCASAAKLSLVWFKHWRYGSTSFWCLYISPEWCPCCAFSRSVSHQLYAFMFSSTCLVTVKSVPLKIVRGPLVEEVHQQFSPWISQEYSSVIYTTQVTRLHKDKEHAEVEFTIGPIPTDDGVGKEVITRMTANMATEKTFYTDSNGRDFLKRVRDYREDWSLSVTQPIAGNYYPLNLGMFTSDKKSEFSVLVDRATGGASIKDGEIEIMLDRY</sequence>
<dbReference type="InterPro" id="IPR011013">
    <property type="entry name" value="Gal_mutarotase_sf_dom"/>
</dbReference>
<dbReference type="FunFam" id="1.20.1270.50:FF:000002">
    <property type="entry name" value="Alpha-mannosidase"/>
    <property type="match status" value="1"/>
</dbReference>
<evidence type="ECO:0000313" key="10">
    <source>
        <dbReference type="Proteomes" id="UP000316621"/>
    </source>
</evidence>
<evidence type="ECO:0000313" key="9">
    <source>
        <dbReference type="EMBL" id="RZC44912.1"/>
    </source>
</evidence>
<dbReference type="InterPro" id="IPR027291">
    <property type="entry name" value="Glyco_hydro_38_N_sf"/>
</dbReference>
<dbReference type="STRING" id="3469.A0A4Y7IB11"/>
<dbReference type="SMART" id="SM00872">
    <property type="entry name" value="Alpha-mann_mid"/>
    <property type="match status" value="1"/>
</dbReference>
<evidence type="ECO:0000256" key="4">
    <source>
        <dbReference type="ARBA" id="ARBA00022833"/>
    </source>
</evidence>
<evidence type="ECO:0000256" key="7">
    <source>
        <dbReference type="RuleBase" id="RU361199"/>
    </source>
</evidence>
<evidence type="ECO:0000256" key="2">
    <source>
        <dbReference type="ARBA" id="ARBA00022723"/>
    </source>
</evidence>
<feature type="signal peptide" evidence="7">
    <location>
        <begin position="1"/>
        <end position="25"/>
    </location>
</feature>
<name>A0A4Y7IB11_PAPSO</name>
<dbReference type="Pfam" id="PF09261">
    <property type="entry name" value="Alpha-mann_mid"/>
    <property type="match status" value="1"/>
</dbReference>
<dbReference type="InterPro" id="IPR013780">
    <property type="entry name" value="Glyco_hydro_b"/>
</dbReference>
<evidence type="ECO:0000259" key="8">
    <source>
        <dbReference type="SMART" id="SM00872"/>
    </source>
</evidence>
<dbReference type="GO" id="GO:0006013">
    <property type="term" value="P:mannose metabolic process"/>
    <property type="evidence" value="ECO:0007669"/>
    <property type="project" value="InterPro"/>
</dbReference>
<dbReference type="Pfam" id="PF01074">
    <property type="entry name" value="Glyco_hydro_38N"/>
    <property type="match status" value="3"/>
</dbReference>
<gene>
    <name evidence="9" type="ORF">C5167_037860</name>
</gene>
<dbReference type="SUPFAM" id="SSF88688">
    <property type="entry name" value="Families 57/38 glycoside transferase middle domain"/>
    <property type="match status" value="1"/>
</dbReference>
<keyword evidence="6 7" id="KW-0326">Glycosidase</keyword>
<dbReference type="InterPro" id="IPR050843">
    <property type="entry name" value="Glycosyl_Hydrlase_38"/>
</dbReference>
<dbReference type="PANTHER" id="PTHR11607">
    <property type="entry name" value="ALPHA-MANNOSIDASE"/>
    <property type="match status" value="1"/>
</dbReference>
<dbReference type="InterPro" id="IPR015341">
    <property type="entry name" value="Glyco_hydro_38_cen"/>
</dbReference>
<dbReference type="SUPFAM" id="SSF74650">
    <property type="entry name" value="Galactose mutarotase-like"/>
    <property type="match status" value="1"/>
</dbReference>
<reference evidence="9 10" key="1">
    <citation type="journal article" date="2018" name="Science">
        <title>The opium poppy genome and morphinan production.</title>
        <authorList>
            <person name="Guo L."/>
            <person name="Winzer T."/>
            <person name="Yang X."/>
            <person name="Li Y."/>
            <person name="Ning Z."/>
            <person name="He Z."/>
            <person name="Teodor R."/>
            <person name="Lu Y."/>
            <person name="Bowser T.A."/>
            <person name="Graham I.A."/>
            <person name="Ye K."/>
        </authorList>
    </citation>
    <scope>NUCLEOTIDE SEQUENCE [LARGE SCALE GENOMIC DNA]</scope>
    <source>
        <strain evidence="10">cv. HN1</strain>
        <tissue evidence="9">Leaves</tissue>
    </source>
</reference>
<keyword evidence="4 7" id="KW-0862">Zinc</keyword>
<dbReference type="Pfam" id="PF21260">
    <property type="entry name" value="Laman-like_dom"/>
    <property type="match status" value="1"/>
</dbReference>
<keyword evidence="7" id="KW-0732">Signal</keyword>
<dbReference type="Gene3D" id="1.20.1270.50">
    <property type="entry name" value="Glycoside hydrolase family 38, central domain"/>
    <property type="match status" value="2"/>
</dbReference>
<comment type="similarity">
    <text evidence="1 7">Belongs to the glycosyl hydrolase 38 family.</text>
</comment>
<dbReference type="PANTHER" id="PTHR11607:SF61">
    <property type="entry name" value="ALPHA-MANNOSIDASE"/>
    <property type="match status" value="1"/>
</dbReference>
<dbReference type="Proteomes" id="UP000316621">
    <property type="component" value="Chromosome 1"/>
</dbReference>
<dbReference type="InterPro" id="IPR011330">
    <property type="entry name" value="Glyco_hydro/deAcase_b/a-brl"/>
</dbReference>
<dbReference type="FunFam" id="1.20.1270.50:FF:000003">
    <property type="entry name" value="Alpha-mannosidase"/>
    <property type="match status" value="1"/>
</dbReference>
<dbReference type="FunFam" id="2.60.40.1180:FF:000030">
    <property type="entry name" value="Alpha-mannosidase"/>
    <property type="match status" value="1"/>
</dbReference>
<dbReference type="Gene3D" id="2.70.98.30">
    <property type="entry name" value="Golgi alpha-mannosidase II, domain 4"/>
    <property type="match status" value="1"/>
</dbReference>
<dbReference type="InterPro" id="IPR048534">
    <property type="entry name" value="Man2a1-like_dom"/>
</dbReference>
<dbReference type="Gene3D" id="2.60.40.1180">
    <property type="entry name" value="Golgi alpha-mannosidase II"/>
    <property type="match status" value="1"/>
</dbReference>
<evidence type="ECO:0000256" key="3">
    <source>
        <dbReference type="ARBA" id="ARBA00022801"/>
    </source>
</evidence>
<dbReference type="SUPFAM" id="SSF88713">
    <property type="entry name" value="Glycoside hydrolase/deacetylase"/>
    <property type="match status" value="1"/>
</dbReference>
<organism evidence="9 10">
    <name type="scientific">Papaver somniferum</name>
    <name type="common">Opium poppy</name>
    <dbReference type="NCBI Taxonomy" id="3469"/>
    <lineage>
        <taxon>Eukaryota</taxon>
        <taxon>Viridiplantae</taxon>
        <taxon>Streptophyta</taxon>
        <taxon>Embryophyta</taxon>
        <taxon>Tracheophyta</taxon>
        <taxon>Spermatophyta</taxon>
        <taxon>Magnoliopsida</taxon>
        <taxon>Ranunculales</taxon>
        <taxon>Papaveraceae</taxon>
        <taxon>Papaveroideae</taxon>
        <taxon>Papaver</taxon>
    </lineage>
</organism>
<feature type="chain" id="PRO_5021511377" description="Alpha-mannosidase" evidence="7">
    <location>
        <begin position="26"/>
        <end position="812"/>
    </location>
</feature>
<dbReference type="GO" id="GO:0046872">
    <property type="term" value="F:metal ion binding"/>
    <property type="evidence" value="ECO:0007669"/>
    <property type="project" value="UniProtKB-KW"/>
</dbReference>
<keyword evidence="10" id="KW-1185">Reference proteome</keyword>
<dbReference type="CDD" id="cd10810">
    <property type="entry name" value="GH38N_AMII_LAM_like"/>
    <property type="match status" value="1"/>
</dbReference>
<feature type="domain" description="Glycoside hydrolase family 38 central" evidence="8">
    <location>
        <begin position="357"/>
        <end position="431"/>
    </location>
</feature>
<dbReference type="InterPro" id="IPR000602">
    <property type="entry name" value="Glyco_hydro_38_N"/>
</dbReference>
<dbReference type="Pfam" id="PF07748">
    <property type="entry name" value="Glyco_hydro_38C"/>
    <property type="match status" value="1"/>
</dbReference>
<keyword evidence="3 7" id="KW-0378">Hydrolase</keyword>
<accession>A0A4Y7IB11</accession>
<dbReference type="EMBL" id="CM010715">
    <property type="protein sequence ID" value="RZC44912.1"/>
    <property type="molecule type" value="Genomic_DNA"/>
</dbReference>
<evidence type="ECO:0000256" key="5">
    <source>
        <dbReference type="ARBA" id="ARBA00023157"/>
    </source>
</evidence>
<keyword evidence="5" id="KW-1015">Disulfide bond</keyword>
<keyword evidence="2 7" id="KW-0479">Metal-binding</keyword>
<dbReference type="Gene3D" id="3.20.110.10">
    <property type="entry name" value="Glycoside hydrolase 38, N terminal domain"/>
    <property type="match status" value="1"/>
</dbReference>
<dbReference type="GO" id="GO:0030246">
    <property type="term" value="F:carbohydrate binding"/>
    <property type="evidence" value="ECO:0007669"/>
    <property type="project" value="InterPro"/>
</dbReference>
<evidence type="ECO:0000256" key="1">
    <source>
        <dbReference type="ARBA" id="ARBA00009792"/>
    </source>
</evidence>
<dbReference type="OMA" id="FIWRPSK"/>
<comment type="cofactor">
    <cofactor evidence="7">
        <name>Zn(2+)</name>
        <dbReference type="ChEBI" id="CHEBI:29105"/>
    </cofactor>
    <text evidence="7">Binds 1 zinc ion per subunit.</text>
</comment>
<dbReference type="Gramene" id="RZC44912">
    <property type="protein sequence ID" value="RZC44912"/>
    <property type="gene ID" value="C5167_037860"/>
</dbReference>
<dbReference type="InterPro" id="IPR037094">
    <property type="entry name" value="Glyco_hydro_38_cen_sf"/>
</dbReference>
<dbReference type="GO" id="GO:0004559">
    <property type="term" value="F:alpha-mannosidase activity"/>
    <property type="evidence" value="ECO:0007669"/>
    <property type="project" value="InterPro"/>
</dbReference>
<evidence type="ECO:0000256" key="6">
    <source>
        <dbReference type="ARBA" id="ARBA00023295"/>
    </source>
</evidence>
<dbReference type="InterPro" id="IPR011682">
    <property type="entry name" value="Glyco_hydro_38_C"/>
</dbReference>
<proteinExistence type="inferred from homology"/>
<dbReference type="InterPro" id="IPR028995">
    <property type="entry name" value="Glyco_hydro_57/38_cen_sf"/>
</dbReference>
<dbReference type="AlphaFoldDB" id="A0A4Y7IB11"/>
<dbReference type="EC" id="3.2.1.-" evidence="7"/>
<protein>
    <recommendedName>
        <fullName evidence="7">Alpha-mannosidase</fullName>
        <ecNumber evidence="7">3.2.1.-</ecNumber>
    </recommendedName>
</protein>